<protein>
    <recommendedName>
        <fullName evidence="3">PcfJ-like protein</fullName>
    </recommendedName>
</protein>
<name>A0A1W6AIT8_BACMY</name>
<proteinExistence type="predicted"/>
<gene>
    <name evidence="1" type="ORF">B7492_32645</name>
</gene>
<dbReference type="InterPro" id="IPR025586">
    <property type="entry name" value="PcfJ"/>
</dbReference>
<geneLocation type="plasmid" evidence="1 2">
    <name>unnamed3</name>
</geneLocation>
<sequence length="520" mass="61078">MCSSNIIHANPFKSSFRWKTFDIENCEGKMIVFCSDCNKISDAVEVQSGRHRYSCPICKKRIIKLHKSGTYITKVYSKVFDYEDKMVFSCAFHHHILKFSFNKLKMRKMSILYRYNVTHNKITKQTYLVRKASNPKNNKIANITYGCIPRKWGLIWSHLEYIEQDSVWKEFRESLLPSWFDLDKVSGIRQFPFYLRYPQLGMLPLELTLNIKFRQELKKARGKREELLTIPTKQIEVLEWLTDKRITKKERKILLENPNLIFMYRMAAFLFENVDIRHYFLADLLKRKYLSDSGDAEYFSEAIIDDLFKKRYVSAFLSVKKHFANEKKYAKDLLQLIKVDGNDPYGMVDIFSYVRDIEKMKKELCKEIPGYQLPPFQTLKSFHDTLAMDYKKIQNKCIEIEYTEDEKEKLQYDTTSHHFKLAKSNHELVDVGSKLGICVGSYSSYAIKKELFIVLMEDKETNTVTHCLEVDNGKKLKLVQAKGKYNGLPSEEISNIIMKYSQEKGIVIDTYDITSTVAAS</sequence>
<accession>A0A1W6AIT8</accession>
<dbReference type="Proteomes" id="UP000192932">
    <property type="component" value="Plasmid unnamed3"/>
</dbReference>
<dbReference type="RefSeq" id="WP_085313500.1">
    <property type="nucleotide sequence ID" value="NZ_CP020746.1"/>
</dbReference>
<dbReference type="Pfam" id="PF14284">
    <property type="entry name" value="PcfJ"/>
    <property type="match status" value="1"/>
</dbReference>
<keyword evidence="1" id="KW-0614">Plasmid</keyword>
<evidence type="ECO:0000313" key="2">
    <source>
        <dbReference type="Proteomes" id="UP000192932"/>
    </source>
</evidence>
<dbReference type="EMBL" id="CP020746">
    <property type="protein sequence ID" value="ARJ25786.1"/>
    <property type="molecule type" value="Genomic_DNA"/>
</dbReference>
<reference evidence="1 2" key="1">
    <citation type="submission" date="2017-04" db="EMBL/GenBank/DDBJ databases">
        <title>The Characteristic of a Fine Plant Growth-Promoting Rhizobacteria Bacillus mycoides Gnyt1 and its Whole Genome Sequencing Analysis.</title>
        <authorList>
            <person name="Li J.H."/>
            <person name="Yao T."/>
        </authorList>
    </citation>
    <scope>NUCLEOTIDE SEQUENCE [LARGE SCALE GENOMIC DNA]</scope>
    <source>
        <strain evidence="1 2">Gnyt1</strain>
        <plasmid evidence="2">Plasmid unnamed3</plasmid>
    </source>
</reference>
<evidence type="ECO:0008006" key="3">
    <source>
        <dbReference type="Google" id="ProtNLM"/>
    </source>
</evidence>
<organism evidence="1 2">
    <name type="scientific">Bacillus mycoides</name>
    <dbReference type="NCBI Taxonomy" id="1405"/>
    <lineage>
        <taxon>Bacteria</taxon>
        <taxon>Bacillati</taxon>
        <taxon>Bacillota</taxon>
        <taxon>Bacilli</taxon>
        <taxon>Bacillales</taxon>
        <taxon>Bacillaceae</taxon>
        <taxon>Bacillus</taxon>
        <taxon>Bacillus cereus group</taxon>
    </lineage>
</organism>
<evidence type="ECO:0000313" key="1">
    <source>
        <dbReference type="EMBL" id="ARJ25786.1"/>
    </source>
</evidence>
<dbReference type="AlphaFoldDB" id="A0A1W6AIT8"/>